<comment type="caution">
    <text evidence="14">The sequence shown here is derived from an EMBL/GenBank/DDBJ whole genome shotgun (WGS) entry which is preliminary data.</text>
</comment>
<evidence type="ECO:0000256" key="4">
    <source>
        <dbReference type="ARBA" id="ARBA00011946"/>
    </source>
</evidence>
<evidence type="ECO:0000256" key="1">
    <source>
        <dbReference type="ARBA" id="ARBA00000915"/>
    </source>
</evidence>
<gene>
    <name evidence="11" type="primary">hisG</name>
    <name evidence="14" type="ORF">G5C65_04260</name>
</gene>
<dbReference type="Pfam" id="PF08029">
    <property type="entry name" value="HisG_C"/>
    <property type="match status" value="1"/>
</dbReference>
<keyword evidence="11" id="KW-0067">ATP-binding</keyword>
<dbReference type="Proteomes" id="UP000477722">
    <property type="component" value="Unassembled WGS sequence"/>
</dbReference>
<evidence type="ECO:0000313" key="15">
    <source>
        <dbReference type="Proteomes" id="UP000477722"/>
    </source>
</evidence>
<name>A0A6G4WRW4_9ACTN</name>
<comment type="similarity">
    <text evidence="3 11">Belongs to the ATP phosphoribosyltransferase family. Long subfamily.</text>
</comment>
<comment type="function">
    <text evidence="10 11">Catalyzes the condensation of ATP and 5-phosphoribose 1-diphosphate to form N'-(5'-phosphoribosyl)-ATP (PR-ATP). Has a crucial role in the pathway because the rate of histidine biosynthesis seems to be controlled primarily by regulation of HisG enzymatic activity.</text>
</comment>
<dbReference type="InterPro" id="IPR013820">
    <property type="entry name" value="ATP_PRibTrfase_cat"/>
</dbReference>
<feature type="domain" description="ATP phosphoribosyltransferase catalytic" evidence="12">
    <location>
        <begin position="49"/>
        <end position="201"/>
    </location>
</feature>
<dbReference type="InterPro" id="IPR015867">
    <property type="entry name" value="N-reg_PII/ATP_PRibTrfase_C"/>
</dbReference>
<dbReference type="Gene3D" id="3.30.70.120">
    <property type="match status" value="1"/>
</dbReference>
<organism evidence="14 15">
    <name type="scientific">Streptomyces boncukensis</name>
    <dbReference type="NCBI Taxonomy" id="2711219"/>
    <lineage>
        <taxon>Bacteria</taxon>
        <taxon>Bacillati</taxon>
        <taxon>Actinomycetota</taxon>
        <taxon>Actinomycetes</taxon>
        <taxon>Kitasatosporales</taxon>
        <taxon>Streptomycetaceae</taxon>
        <taxon>Streptomyces</taxon>
    </lineage>
</organism>
<evidence type="ECO:0000259" key="12">
    <source>
        <dbReference type="Pfam" id="PF01634"/>
    </source>
</evidence>
<dbReference type="GO" id="GO:0003879">
    <property type="term" value="F:ATP phosphoribosyltransferase activity"/>
    <property type="evidence" value="ECO:0007669"/>
    <property type="project" value="UniProtKB-UniRule"/>
</dbReference>
<keyword evidence="6 11" id="KW-0028">Amino-acid biosynthesis</keyword>
<evidence type="ECO:0000256" key="10">
    <source>
        <dbReference type="ARBA" id="ARBA00024861"/>
    </source>
</evidence>
<feature type="domain" description="Histidine biosynthesis HisG C-terminal" evidence="13">
    <location>
        <begin position="206"/>
        <end position="277"/>
    </location>
</feature>
<accession>A0A6G4WRW4</accession>
<evidence type="ECO:0000256" key="7">
    <source>
        <dbReference type="ARBA" id="ARBA00022676"/>
    </source>
</evidence>
<dbReference type="PANTHER" id="PTHR21403:SF8">
    <property type="entry name" value="ATP PHOSPHORIBOSYLTRANSFERASE"/>
    <property type="match status" value="1"/>
</dbReference>
<dbReference type="GO" id="GO:0000287">
    <property type="term" value="F:magnesium ion binding"/>
    <property type="evidence" value="ECO:0007669"/>
    <property type="project" value="UniProtKB-UniRule"/>
</dbReference>
<keyword evidence="7 11" id="KW-0328">Glycosyltransferase</keyword>
<dbReference type="HAMAP" id="MF_00079">
    <property type="entry name" value="HisG_Long"/>
    <property type="match status" value="1"/>
</dbReference>
<comment type="activity regulation">
    <text evidence="11">Feedback inhibited by histidine.</text>
</comment>
<comment type="subcellular location">
    <subcellularLocation>
        <location evidence="11">Cytoplasm</location>
    </subcellularLocation>
</comment>
<keyword evidence="11" id="KW-0963">Cytoplasm</keyword>
<dbReference type="Pfam" id="PF01634">
    <property type="entry name" value="HisG"/>
    <property type="match status" value="1"/>
</dbReference>
<dbReference type="GO" id="GO:0005524">
    <property type="term" value="F:ATP binding"/>
    <property type="evidence" value="ECO:0007669"/>
    <property type="project" value="UniProtKB-KW"/>
</dbReference>
<evidence type="ECO:0000256" key="2">
    <source>
        <dbReference type="ARBA" id="ARBA00004667"/>
    </source>
</evidence>
<evidence type="ECO:0000256" key="11">
    <source>
        <dbReference type="HAMAP-Rule" id="MF_00079"/>
    </source>
</evidence>
<dbReference type="NCBIfam" id="TIGR03455">
    <property type="entry name" value="HisG_C-term"/>
    <property type="match status" value="1"/>
</dbReference>
<dbReference type="NCBIfam" id="TIGR00070">
    <property type="entry name" value="hisG"/>
    <property type="match status" value="1"/>
</dbReference>
<dbReference type="GO" id="GO:0000105">
    <property type="term" value="P:L-histidine biosynthetic process"/>
    <property type="evidence" value="ECO:0007669"/>
    <property type="project" value="UniProtKB-UniRule"/>
</dbReference>
<comment type="catalytic activity">
    <reaction evidence="1 11">
        <text>1-(5-phospho-beta-D-ribosyl)-ATP + diphosphate = 5-phospho-alpha-D-ribose 1-diphosphate + ATP</text>
        <dbReference type="Rhea" id="RHEA:18473"/>
        <dbReference type="ChEBI" id="CHEBI:30616"/>
        <dbReference type="ChEBI" id="CHEBI:33019"/>
        <dbReference type="ChEBI" id="CHEBI:58017"/>
        <dbReference type="ChEBI" id="CHEBI:73183"/>
        <dbReference type="EC" id="2.4.2.17"/>
    </reaction>
</comment>
<evidence type="ECO:0000256" key="8">
    <source>
        <dbReference type="ARBA" id="ARBA00022679"/>
    </source>
</evidence>
<evidence type="ECO:0000256" key="5">
    <source>
        <dbReference type="ARBA" id="ARBA00020998"/>
    </source>
</evidence>
<keyword evidence="11" id="KW-0547">Nucleotide-binding</keyword>
<dbReference type="InterPro" id="IPR011322">
    <property type="entry name" value="N-reg_PII-like_a/b"/>
</dbReference>
<dbReference type="RefSeq" id="WP_165297240.1">
    <property type="nucleotide sequence ID" value="NZ_JAAKZZ010000023.1"/>
</dbReference>
<keyword evidence="9 11" id="KW-0368">Histidine biosynthesis</keyword>
<proteinExistence type="inferred from homology"/>
<evidence type="ECO:0000259" key="13">
    <source>
        <dbReference type="Pfam" id="PF08029"/>
    </source>
</evidence>
<dbReference type="InterPro" id="IPR001348">
    <property type="entry name" value="ATP_PRibTrfase_HisG"/>
</dbReference>
<evidence type="ECO:0000256" key="9">
    <source>
        <dbReference type="ARBA" id="ARBA00023102"/>
    </source>
</evidence>
<dbReference type="UniPathway" id="UPA00031">
    <property type="reaction ID" value="UER00006"/>
</dbReference>
<evidence type="ECO:0000256" key="6">
    <source>
        <dbReference type="ARBA" id="ARBA00022605"/>
    </source>
</evidence>
<reference evidence="14 15" key="1">
    <citation type="submission" date="2020-02" db="EMBL/GenBank/DDBJ databases">
        <title>Whole-genome analyses of novel actinobacteria.</title>
        <authorList>
            <person name="Sahin N."/>
            <person name="Tatar D."/>
        </authorList>
    </citation>
    <scope>NUCLEOTIDE SEQUENCE [LARGE SCALE GENOMIC DNA]</scope>
    <source>
        <strain evidence="14 15">SB3404</strain>
    </source>
</reference>
<dbReference type="PANTHER" id="PTHR21403">
    <property type="entry name" value="ATP PHOSPHORIBOSYLTRANSFERASE ATP-PRTASE"/>
    <property type="match status" value="1"/>
</dbReference>
<keyword evidence="8 11" id="KW-0808">Transferase</keyword>
<evidence type="ECO:0000313" key="14">
    <source>
        <dbReference type="EMBL" id="NGO67582.1"/>
    </source>
</evidence>
<dbReference type="AlphaFoldDB" id="A0A6G4WRW4"/>
<dbReference type="SUPFAM" id="SSF54913">
    <property type="entry name" value="GlnB-like"/>
    <property type="match status" value="1"/>
</dbReference>
<protein>
    <recommendedName>
        <fullName evidence="5 11">ATP phosphoribosyltransferase</fullName>
        <shortName evidence="11">ATP-PRT</shortName>
        <shortName evidence="11">ATP-PRTase</shortName>
        <ecNumber evidence="4 11">2.4.2.17</ecNumber>
    </recommendedName>
</protein>
<keyword evidence="15" id="KW-1185">Reference proteome</keyword>
<dbReference type="EMBL" id="JAAKZZ010000023">
    <property type="protein sequence ID" value="NGO67582.1"/>
    <property type="molecule type" value="Genomic_DNA"/>
</dbReference>
<dbReference type="InterPro" id="IPR013115">
    <property type="entry name" value="HisG_C"/>
</dbReference>
<dbReference type="EC" id="2.4.2.17" evidence="4 11"/>
<comment type="pathway">
    <text evidence="2 11">Amino-acid biosynthesis; L-histidine biosynthesis; L-histidine from 5-phospho-alpha-D-ribose 1-diphosphate: step 1/9.</text>
</comment>
<dbReference type="InterPro" id="IPR018198">
    <property type="entry name" value="ATP_PRibTrfase_CS"/>
</dbReference>
<dbReference type="GO" id="GO:0005737">
    <property type="term" value="C:cytoplasm"/>
    <property type="evidence" value="ECO:0007669"/>
    <property type="project" value="UniProtKB-SubCell"/>
</dbReference>
<dbReference type="PROSITE" id="PS01316">
    <property type="entry name" value="ATP_P_PHORIBOSYLTR"/>
    <property type="match status" value="1"/>
</dbReference>
<keyword evidence="11" id="KW-0479">Metal-binding</keyword>
<comment type="cofactor">
    <cofactor evidence="11">
        <name>Mg(2+)</name>
        <dbReference type="ChEBI" id="CHEBI:18420"/>
    </cofactor>
</comment>
<evidence type="ECO:0000256" key="3">
    <source>
        <dbReference type="ARBA" id="ARBA00007955"/>
    </source>
</evidence>
<dbReference type="Gene3D" id="3.40.190.10">
    <property type="entry name" value="Periplasmic binding protein-like II"/>
    <property type="match status" value="2"/>
</dbReference>
<keyword evidence="11" id="KW-0460">Magnesium</keyword>
<dbReference type="SUPFAM" id="SSF53850">
    <property type="entry name" value="Periplasmic binding protein-like II"/>
    <property type="match status" value="1"/>
</dbReference>
<dbReference type="InterPro" id="IPR020621">
    <property type="entry name" value="ATP-PRT_HisG_long"/>
</dbReference>
<sequence length="281" mass="30202">MLRVAVPNKGALSEPACAMLREAGYRQRHDRRDLVVLDEANDVEFFFLRPRDIAVYVGEGRLDLGVTGRDLALDSGSPVEEELSLGFGGSTFRYAVPAGRGTSVTGLAGCRLATSYPRLVADDLAARNLSAEVIRLEGAVETAVQLGVAEAVADVVSSGSTLRQHGLVPVGEPICVSEAVLVRRRGLPRPPEESRLVERLRGVVLAQQYVMLDYDCPRDVLEQALKATPGLQAPTVAPLADPGWTGVRAMVRRGEANQVMDEVSTIGARAVLASDIRFCRL</sequence>